<proteinExistence type="predicted"/>
<dbReference type="OrthoDB" id="118271at2"/>
<dbReference type="InterPro" id="IPR027612">
    <property type="entry name" value="Put_MTase_LIC12133"/>
</dbReference>
<name>A0A1H5WS02_9BACT</name>
<keyword evidence="1" id="KW-0489">Methyltransferase</keyword>
<evidence type="ECO:0000313" key="1">
    <source>
        <dbReference type="EMBL" id="SEG02204.1"/>
    </source>
</evidence>
<keyword evidence="1" id="KW-0808">Transferase</keyword>
<dbReference type="RefSeq" id="WP_103932611.1">
    <property type="nucleotide sequence ID" value="NZ_FNVA01000002.1"/>
</dbReference>
<dbReference type="EMBL" id="FNVA01000002">
    <property type="protein sequence ID" value="SEG02204.1"/>
    <property type="molecule type" value="Genomic_DNA"/>
</dbReference>
<dbReference type="InterPro" id="IPR029063">
    <property type="entry name" value="SAM-dependent_MTases_sf"/>
</dbReference>
<evidence type="ECO:0000313" key="2">
    <source>
        <dbReference type="Proteomes" id="UP000236728"/>
    </source>
</evidence>
<sequence length="277" mass="30979">MGAWKSLRRAQVRHTARLLLAAQKRLPGVRPLLAWAGGNRFLDEALVGYRRAFYTRAAAESRVRREGSIGHQDPRAIALHRSFEETPRPSDHDAMQQLGSVLPQVKRIVDVGGSVGNIYYLYSKHLAFPPGLEWVVCELGESVKHGRMLAAERGAANLRFEHSLDRCGPADLALFSGSLHYFDEPLPRFLAQLGSLPKYVLVNRSPMAEVEPLFAVQDAGDWFTAAKVLQRGTLLKEMSDAGYSLAAEWKCPELNVRFPLHPEHSAEHYSGLFFVHD</sequence>
<dbReference type="Proteomes" id="UP000236728">
    <property type="component" value="Unassembled WGS sequence"/>
</dbReference>
<dbReference type="GO" id="GO:0008168">
    <property type="term" value="F:methyltransferase activity"/>
    <property type="evidence" value="ECO:0007669"/>
    <property type="project" value="UniProtKB-KW"/>
</dbReference>
<dbReference type="GO" id="GO:0032259">
    <property type="term" value="P:methylation"/>
    <property type="evidence" value="ECO:0007669"/>
    <property type="project" value="UniProtKB-KW"/>
</dbReference>
<dbReference type="Gene3D" id="3.40.50.150">
    <property type="entry name" value="Vaccinia Virus protein VP39"/>
    <property type="match status" value="1"/>
</dbReference>
<protein>
    <submittedName>
        <fullName evidence="1">Putative methyltransferase, LIC12133 family</fullName>
    </submittedName>
</protein>
<accession>A0A1H5WS02</accession>
<dbReference type="NCBIfam" id="TIGR04325">
    <property type="entry name" value="MTase_LIC12133"/>
    <property type="match status" value="1"/>
</dbReference>
<keyword evidence="2" id="KW-1185">Reference proteome</keyword>
<gene>
    <name evidence="1" type="ORF">SAMN05421819_1717</name>
</gene>
<reference evidence="1 2" key="1">
    <citation type="submission" date="2016-10" db="EMBL/GenBank/DDBJ databases">
        <authorList>
            <person name="de Groot N.N."/>
        </authorList>
    </citation>
    <scope>NUCLEOTIDE SEQUENCE [LARGE SCALE GENOMIC DNA]</scope>
    <source>
        <strain evidence="1 2">DSM 22489</strain>
    </source>
</reference>
<dbReference type="SUPFAM" id="SSF53335">
    <property type="entry name" value="S-adenosyl-L-methionine-dependent methyltransferases"/>
    <property type="match status" value="1"/>
</dbReference>
<dbReference type="AlphaFoldDB" id="A0A1H5WS02"/>
<organism evidence="1 2">
    <name type="scientific">Bryocella elongata</name>
    <dbReference type="NCBI Taxonomy" id="863522"/>
    <lineage>
        <taxon>Bacteria</taxon>
        <taxon>Pseudomonadati</taxon>
        <taxon>Acidobacteriota</taxon>
        <taxon>Terriglobia</taxon>
        <taxon>Terriglobales</taxon>
        <taxon>Acidobacteriaceae</taxon>
        <taxon>Bryocella</taxon>
    </lineage>
</organism>